<dbReference type="SUPFAM" id="SSF52833">
    <property type="entry name" value="Thioredoxin-like"/>
    <property type="match status" value="1"/>
</dbReference>
<keyword evidence="4" id="KW-1185">Reference proteome</keyword>
<evidence type="ECO:0000313" key="4">
    <source>
        <dbReference type="Proteomes" id="UP001501842"/>
    </source>
</evidence>
<comment type="caution">
    <text evidence="3">The sequence shown here is derived from an EMBL/GenBank/DDBJ whole genome shotgun (WGS) entry which is preliminary data.</text>
</comment>
<proteinExistence type="predicted"/>
<protein>
    <submittedName>
        <fullName evidence="3">Glutaredoxin domain-containing protein</fullName>
    </submittedName>
</protein>
<organism evidence="3 4">
    <name type="scientific">Actinocorallia aurantiaca</name>
    <dbReference type="NCBI Taxonomy" id="46204"/>
    <lineage>
        <taxon>Bacteria</taxon>
        <taxon>Bacillati</taxon>
        <taxon>Actinomycetota</taxon>
        <taxon>Actinomycetes</taxon>
        <taxon>Streptosporangiales</taxon>
        <taxon>Thermomonosporaceae</taxon>
        <taxon>Actinocorallia</taxon>
    </lineage>
</organism>
<dbReference type="EMBL" id="BAAATZ010000006">
    <property type="protein sequence ID" value="GAA2723956.1"/>
    <property type="molecule type" value="Genomic_DNA"/>
</dbReference>
<keyword evidence="1" id="KW-0472">Membrane</keyword>
<dbReference type="InterPro" id="IPR002109">
    <property type="entry name" value="Glutaredoxin"/>
</dbReference>
<evidence type="ECO:0000256" key="1">
    <source>
        <dbReference type="SAM" id="Phobius"/>
    </source>
</evidence>
<name>A0ABP6GLZ0_9ACTN</name>
<dbReference type="Pfam" id="PF00462">
    <property type="entry name" value="Glutaredoxin"/>
    <property type="match status" value="1"/>
</dbReference>
<feature type="transmembrane region" description="Helical" evidence="1">
    <location>
        <begin position="36"/>
        <end position="54"/>
    </location>
</feature>
<evidence type="ECO:0000313" key="3">
    <source>
        <dbReference type="EMBL" id="GAA2723956.1"/>
    </source>
</evidence>
<dbReference type="Proteomes" id="UP001501842">
    <property type="component" value="Unassembled WGS sequence"/>
</dbReference>
<dbReference type="InterPro" id="IPR036249">
    <property type="entry name" value="Thioredoxin-like_sf"/>
</dbReference>
<dbReference type="Gene3D" id="3.40.30.10">
    <property type="entry name" value="Glutaredoxin"/>
    <property type="match status" value="1"/>
</dbReference>
<evidence type="ECO:0000259" key="2">
    <source>
        <dbReference type="Pfam" id="PF00462"/>
    </source>
</evidence>
<feature type="domain" description="Glutaredoxin" evidence="2">
    <location>
        <begin position="74"/>
        <end position="130"/>
    </location>
</feature>
<sequence length="145" mass="16093">MRFVMRRWTLPLLLAVLGLVIAVREADTGSPGVAAVWLVVFLVFAVGLSPLAFPRSISAAEARRRSADDGRPIVYWRPGCQYCLRLRLRLGPAARRAHWVDIWRDPEGAADVRAVTGGDETVPTVVVAGQSRVNPDPAWLRRQLR</sequence>
<keyword evidence="1" id="KW-0812">Transmembrane</keyword>
<dbReference type="PROSITE" id="PS51354">
    <property type="entry name" value="GLUTAREDOXIN_2"/>
    <property type="match status" value="1"/>
</dbReference>
<gene>
    <name evidence="3" type="ORF">GCM10010439_20490</name>
</gene>
<keyword evidence="1" id="KW-1133">Transmembrane helix</keyword>
<reference evidence="4" key="1">
    <citation type="journal article" date="2019" name="Int. J. Syst. Evol. Microbiol.">
        <title>The Global Catalogue of Microorganisms (GCM) 10K type strain sequencing project: providing services to taxonomists for standard genome sequencing and annotation.</title>
        <authorList>
            <consortium name="The Broad Institute Genomics Platform"/>
            <consortium name="The Broad Institute Genome Sequencing Center for Infectious Disease"/>
            <person name="Wu L."/>
            <person name="Ma J."/>
        </authorList>
    </citation>
    <scope>NUCLEOTIDE SEQUENCE [LARGE SCALE GENOMIC DNA]</scope>
    <source>
        <strain evidence="4">JCM 8201</strain>
    </source>
</reference>
<accession>A0ABP6GLZ0</accession>